<dbReference type="InterPro" id="IPR050104">
    <property type="entry name" value="FMN-dep_NADH:Q_OxRdtase_AzoR1"/>
</dbReference>
<comment type="catalytic activity">
    <reaction evidence="6">
        <text>2 a quinone + NADH + H(+) = 2 a 1,4-benzosemiquinone + NAD(+)</text>
        <dbReference type="Rhea" id="RHEA:65952"/>
        <dbReference type="ChEBI" id="CHEBI:15378"/>
        <dbReference type="ChEBI" id="CHEBI:57540"/>
        <dbReference type="ChEBI" id="CHEBI:57945"/>
        <dbReference type="ChEBI" id="CHEBI:132124"/>
        <dbReference type="ChEBI" id="CHEBI:134225"/>
    </reaction>
</comment>
<gene>
    <name evidence="6" type="primary">azoR</name>
    <name evidence="8" type="ORF">BFR47_06725</name>
</gene>
<comment type="function">
    <text evidence="6">Quinone reductase that provides resistance to thiol-specific stress caused by electrophilic quinones.</text>
</comment>
<comment type="caution">
    <text evidence="8">The sequence shown here is derived from an EMBL/GenBank/DDBJ whole genome shotgun (WGS) entry which is preliminary data.</text>
</comment>
<keyword evidence="3 6" id="KW-0560">Oxidoreductase</keyword>
<dbReference type="STRING" id="1414654.BFR47_06725"/>
<dbReference type="PANTHER" id="PTHR43741">
    <property type="entry name" value="FMN-DEPENDENT NADH-AZOREDUCTASE 1"/>
    <property type="match status" value="1"/>
</dbReference>
<feature type="binding site" evidence="6">
    <location>
        <position position="10"/>
    </location>
    <ligand>
        <name>FMN</name>
        <dbReference type="ChEBI" id="CHEBI:58210"/>
    </ligand>
</feature>
<evidence type="ECO:0000256" key="5">
    <source>
        <dbReference type="ARBA" id="ARBA00048542"/>
    </source>
</evidence>
<feature type="binding site" evidence="6">
    <location>
        <begin position="91"/>
        <end position="94"/>
    </location>
    <ligand>
        <name>FMN</name>
        <dbReference type="ChEBI" id="CHEBI:58210"/>
    </ligand>
</feature>
<proteinExistence type="inferred from homology"/>
<evidence type="ECO:0000256" key="3">
    <source>
        <dbReference type="ARBA" id="ARBA00023002"/>
    </source>
</evidence>
<dbReference type="EC" id="1.6.5.-" evidence="6"/>
<dbReference type="RefSeq" id="WP_071474068.1">
    <property type="nucleotide sequence ID" value="NZ_MDKE01000069.1"/>
</dbReference>
<evidence type="ECO:0000256" key="4">
    <source>
        <dbReference type="ARBA" id="ARBA00023027"/>
    </source>
</evidence>
<feature type="domain" description="Flavodoxin-like fold" evidence="7">
    <location>
        <begin position="3"/>
        <end position="190"/>
    </location>
</feature>
<evidence type="ECO:0000256" key="2">
    <source>
        <dbReference type="ARBA" id="ARBA00022643"/>
    </source>
</evidence>
<evidence type="ECO:0000259" key="7">
    <source>
        <dbReference type="Pfam" id="PF02525"/>
    </source>
</evidence>
<keyword evidence="1 6" id="KW-0285">Flavoprotein</keyword>
<evidence type="ECO:0000256" key="6">
    <source>
        <dbReference type="HAMAP-Rule" id="MF_01216"/>
    </source>
</evidence>
<sequence>MAKTLVLKSSILGEFSQSAKLIDEQIERSDHDGVAIRDLAAEPLPMLDGAGAMALRGGANLSEQQQAVLALSDQLVEELKAADTLVIAAPMYNFHVPVQLKAWIDLVCRAGVTFRYTEQGPEGLLTGKKAVVVTTRGGRHKDSVTEMITPYLRTVLGFIGINEVEFVYAEALNMGEEEQRAGLAHARHQLNTVFDTV</sequence>
<dbReference type="AlphaFoldDB" id="A0A1J4QCL2"/>
<dbReference type="Pfam" id="PF02525">
    <property type="entry name" value="Flavodoxin_2"/>
    <property type="match status" value="1"/>
</dbReference>
<keyword evidence="4 6" id="KW-0520">NAD</keyword>
<evidence type="ECO:0000313" key="8">
    <source>
        <dbReference type="EMBL" id="OIN04292.1"/>
    </source>
</evidence>
<reference evidence="8 9" key="1">
    <citation type="submission" date="2016-07" db="EMBL/GenBank/DDBJ databases">
        <title>Draft Genome Sequence of Oceanisphaera psychrotolerans, isolated from coastal sediment samples.</title>
        <authorList>
            <person name="Zhuo S."/>
            <person name="Ruan Z."/>
        </authorList>
    </citation>
    <scope>NUCLEOTIDE SEQUENCE [LARGE SCALE GENOMIC DNA]</scope>
    <source>
        <strain evidence="8 9">LAM-WHM-ZC</strain>
    </source>
</reference>
<dbReference type="OrthoDB" id="9787136at2"/>
<dbReference type="HAMAP" id="MF_01216">
    <property type="entry name" value="Azoreductase_type1"/>
    <property type="match status" value="1"/>
</dbReference>
<dbReference type="GO" id="GO:0010181">
    <property type="term" value="F:FMN binding"/>
    <property type="evidence" value="ECO:0007669"/>
    <property type="project" value="UniProtKB-UniRule"/>
</dbReference>
<dbReference type="EMBL" id="MDKE01000069">
    <property type="protein sequence ID" value="OIN04292.1"/>
    <property type="molecule type" value="Genomic_DNA"/>
</dbReference>
<dbReference type="GO" id="GO:0016655">
    <property type="term" value="F:oxidoreductase activity, acting on NAD(P)H, quinone or similar compound as acceptor"/>
    <property type="evidence" value="ECO:0007669"/>
    <property type="project" value="InterPro"/>
</dbReference>
<evidence type="ECO:0000313" key="9">
    <source>
        <dbReference type="Proteomes" id="UP000243073"/>
    </source>
</evidence>
<evidence type="ECO:0000256" key="1">
    <source>
        <dbReference type="ARBA" id="ARBA00022630"/>
    </source>
</evidence>
<dbReference type="EC" id="1.7.1.17" evidence="6"/>
<feature type="binding site" evidence="6">
    <location>
        <begin position="16"/>
        <end position="18"/>
    </location>
    <ligand>
        <name>FMN</name>
        <dbReference type="ChEBI" id="CHEBI:58210"/>
    </ligand>
</feature>
<keyword evidence="9" id="KW-1185">Reference proteome</keyword>
<dbReference type="GO" id="GO:0016652">
    <property type="term" value="F:oxidoreductase activity, acting on NAD(P)H as acceptor"/>
    <property type="evidence" value="ECO:0007669"/>
    <property type="project" value="UniProtKB-UniRule"/>
</dbReference>
<accession>A0A1J4QCL2</accession>
<dbReference type="InterPro" id="IPR029039">
    <property type="entry name" value="Flavoprotein-like_sf"/>
</dbReference>
<comment type="subunit">
    <text evidence="6">Homodimer.</text>
</comment>
<comment type="similarity">
    <text evidence="6">Belongs to the azoreductase type 1 family.</text>
</comment>
<comment type="catalytic activity">
    <reaction evidence="5">
        <text>N,N-dimethyl-1,4-phenylenediamine + anthranilate + 2 NAD(+) = 2-(4-dimethylaminophenyl)diazenylbenzoate + 2 NADH + 2 H(+)</text>
        <dbReference type="Rhea" id="RHEA:55872"/>
        <dbReference type="ChEBI" id="CHEBI:15378"/>
        <dbReference type="ChEBI" id="CHEBI:15783"/>
        <dbReference type="ChEBI" id="CHEBI:16567"/>
        <dbReference type="ChEBI" id="CHEBI:57540"/>
        <dbReference type="ChEBI" id="CHEBI:57945"/>
        <dbReference type="ChEBI" id="CHEBI:71579"/>
        <dbReference type="EC" id="1.7.1.17"/>
    </reaction>
    <physiologicalReaction direction="right-to-left" evidence="5">
        <dbReference type="Rhea" id="RHEA:55874"/>
    </physiologicalReaction>
</comment>
<dbReference type="SUPFAM" id="SSF52218">
    <property type="entry name" value="Flavoproteins"/>
    <property type="match status" value="1"/>
</dbReference>
<dbReference type="Proteomes" id="UP000243073">
    <property type="component" value="Unassembled WGS sequence"/>
</dbReference>
<comment type="function">
    <text evidence="6">Also exhibits azoreductase activity. Catalyzes the reductive cleavage of the azo bond in aromatic azo compounds to the corresponding amines.</text>
</comment>
<keyword evidence="2 6" id="KW-0288">FMN</keyword>
<dbReference type="PANTHER" id="PTHR43741:SF2">
    <property type="entry name" value="FMN-DEPENDENT NADH:QUINONE OXIDOREDUCTASE"/>
    <property type="match status" value="1"/>
</dbReference>
<protein>
    <recommendedName>
        <fullName evidence="6">FMN dependent NADH:quinone oxidoreductase</fullName>
        <ecNumber evidence="6">1.6.5.-</ecNumber>
    </recommendedName>
    <alternativeName>
        <fullName evidence="6">Azo-dye reductase</fullName>
    </alternativeName>
    <alternativeName>
        <fullName evidence="6">FMN-dependent NADH-azo compound oxidoreductase</fullName>
    </alternativeName>
    <alternativeName>
        <fullName evidence="6">FMN-dependent NADH-azoreductase</fullName>
        <ecNumber evidence="6">1.7.1.17</ecNumber>
    </alternativeName>
</protein>
<name>A0A1J4QCL2_9GAMM</name>
<dbReference type="Gene3D" id="3.40.50.360">
    <property type="match status" value="1"/>
</dbReference>
<feature type="binding site" evidence="6">
    <location>
        <begin position="135"/>
        <end position="138"/>
    </location>
    <ligand>
        <name>FMN</name>
        <dbReference type="ChEBI" id="CHEBI:58210"/>
    </ligand>
</feature>
<dbReference type="GO" id="GO:0009055">
    <property type="term" value="F:electron transfer activity"/>
    <property type="evidence" value="ECO:0007669"/>
    <property type="project" value="UniProtKB-UniRule"/>
</dbReference>
<comment type="cofactor">
    <cofactor evidence="6">
        <name>FMN</name>
        <dbReference type="ChEBI" id="CHEBI:58210"/>
    </cofactor>
    <text evidence="6">Binds 1 FMN per subunit.</text>
</comment>
<dbReference type="InterPro" id="IPR003680">
    <property type="entry name" value="Flavodoxin_fold"/>
</dbReference>
<dbReference type="InterPro" id="IPR023048">
    <property type="entry name" value="NADH:quinone_OxRdtase_FMN_depd"/>
</dbReference>
<organism evidence="8 9">
    <name type="scientific">Oceanisphaera psychrotolerans</name>
    <dbReference type="NCBI Taxonomy" id="1414654"/>
    <lineage>
        <taxon>Bacteria</taxon>
        <taxon>Pseudomonadati</taxon>
        <taxon>Pseudomonadota</taxon>
        <taxon>Gammaproteobacteria</taxon>
        <taxon>Aeromonadales</taxon>
        <taxon>Aeromonadaceae</taxon>
        <taxon>Oceanisphaera</taxon>
    </lineage>
</organism>